<keyword evidence="3" id="KW-0378">Hydrolase</keyword>
<dbReference type="InterPro" id="IPR011330">
    <property type="entry name" value="Glyco_hydro/deAcase_b/a-brl"/>
</dbReference>
<dbReference type="Pfam" id="PF04794">
    <property type="entry name" value="YdjC"/>
    <property type="match status" value="2"/>
</dbReference>
<evidence type="ECO:0000256" key="4">
    <source>
        <dbReference type="ARBA" id="ARBA00022842"/>
    </source>
</evidence>
<sequence>MKRLIVNADDLGYDPEIDRGILEAHTHGLVTSATAMVETPFAADALRAAPGTLGVGLHVVVDPRADRAEAEAALLRQLARFEALRGAPPTHLDSHKHAHASGAVLDAFVAVAAARGLPVRAIDDRMRAELRARGVATPDRFLGDAALRPAWTAERLIAVLATIGEGVTEIMSHPGHAPSHARTSFGVEREEELRALCDARARAVVQRVRIRLCGYADAWAHARGAPPRG</sequence>
<keyword evidence="7" id="KW-1185">Reference proteome</keyword>
<evidence type="ECO:0000256" key="5">
    <source>
        <dbReference type="ARBA" id="ARBA00023277"/>
    </source>
</evidence>
<comment type="cofactor">
    <cofactor evidence="1">
        <name>Mg(2+)</name>
        <dbReference type="ChEBI" id="CHEBI:18420"/>
    </cofactor>
</comment>
<dbReference type="PANTHER" id="PTHR31609:SF1">
    <property type="entry name" value="CARBOHYDRATE DEACETYLASE"/>
    <property type="match status" value="1"/>
</dbReference>
<evidence type="ECO:0000256" key="3">
    <source>
        <dbReference type="ARBA" id="ARBA00022801"/>
    </source>
</evidence>
<protein>
    <submittedName>
        <fullName evidence="6">Carbohydrate deacetylase</fullName>
    </submittedName>
</protein>
<evidence type="ECO:0000256" key="2">
    <source>
        <dbReference type="ARBA" id="ARBA00022723"/>
    </source>
</evidence>
<dbReference type="Proteomes" id="UP001162891">
    <property type="component" value="Chromosome"/>
</dbReference>
<keyword evidence="4" id="KW-0460">Magnesium</keyword>
<dbReference type="InterPro" id="IPR006879">
    <property type="entry name" value="YdjC-like"/>
</dbReference>
<dbReference type="RefSeq" id="WP_248356492.1">
    <property type="nucleotide sequence ID" value="NZ_AP025591.1"/>
</dbReference>
<reference evidence="7" key="1">
    <citation type="journal article" date="2022" name="Int. J. Syst. Evol. Microbiol.">
        <title>Anaeromyxobacter oryzae sp. nov., Anaeromyxobacter diazotrophicus sp. nov. and Anaeromyxobacter paludicola sp. nov., isolated from paddy soils.</title>
        <authorList>
            <person name="Itoh H."/>
            <person name="Xu Z."/>
            <person name="Mise K."/>
            <person name="Masuda Y."/>
            <person name="Ushijima N."/>
            <person name="Hayakawa C."/>
            <person name="Shiratori Y."/>
            <person name="Senoo K."/>
        </authorList>
    </citation>
    <scope>NUCLEOTIDE SEQUENCE [LARGE SCALE GENOMIC DNA]</scope>
    <source>
        <strain evidence="7">Red232</strain>
    </source>
</reference>
<keyword evidence="2" id="KW-0479">Metal-binding</keyword>
<dbReference type="PANTHER" id="PTHR31609">
    <property type="entry name" value="YDJC DEACETYLASE FAMILY MEMBER"/>
    <property type="match status" value="1"/>
</dbReference>
<proteinExistence type="predicted"/>
<dbReference type="SUPFAM" id="SSF88713">
    <property type="entry name" value="Glycoside hydrolase/deacetylase"/>
    <property type="match status" value="1"/>
</dbReference>
<name>A0ABN6N3P8_9BACT</name>
<organism evidence="6 7">
    <name type="scientific">Anaeromyxobacter oryzae</name>
    <dbReference type="NCBI Taxonomy" id="2918170"/>
    <lineage>
        <taxon>Bacteria</taxon>
        <taxon>Pseudomonadati</taxon>
        <taxon>Myxococcota</taxon>
        <taxon>Myxococcia</taxon>
        <taxon>Myxococcales</taxon>
        <taxon>Cystobacterineae</taxon>
        <taxon>Anaeromyxobacteraceae</taxon>
        <taxon>Anaeromyxobacter</taxon>
    </lineage>
</organism>
<dbReference type="Gene3D" id="3.20.20.370">
    <property type="entry name" value="Glycoside hydrolase/deacetylase"/>
    <property type="match status" value="1"/>
</dbReference>
<accession>A0ABN6N3P8</accession>
<evidence type="ECO:0000256" key="1">
    <source>
        <dbReference type="ARBA" id="ARBA00001946"/>
    </source>
</evidence>
<keyword evidence="5" id="KW-0119">Carbohydrate metabolism</keyword>
<evidence type="ECO:0000313" key="6">
    <source>
        <dbReference type="EMBL" id="BDG06478.1"/>
    </source>
</evidence>
<evidence type="ECO:0000313" key="7">
    <source>
        <dbReference type="Proteomes" id="UP001162891"/>
    </source>
</evidence>
<gene>
    <name evidence="6" type="ORF">AMOR_54740</name>
</gene>
<dbReference type="EMBL" id="AP025591">
    <property type="protein sequence ID" value="BDG06478.1"/>
    <property type="molecule type" value="Genomic_DNA"/>
</dbReference>